<evidence type="ECO:0000313" key="1">
    <source>
        <dbReference type="EMBL" id="KAI9455644.1"/>
    </source>
</evidence>
<accession>A0ACC0U051</accession>
<protein>
    <submittedName>
        <fullName evidence="1">Uncharacterized protein</fullName>
    </submittedName>
</protein>
<gene>
    <name evidence="1" type="ORF">F5148DRAFT_1225600</name>
</gene>
<dbReference type="EMBL" id="JAGFNK010000247">
    <property type="protein sequence ID" value="KAI9455644.1"/>
    <property type="molecule type" value="Genomic_DNA"/>
</dbReference>
<sequence length="85" mass="9349">MVPKATLLVSGDTFISLCLWLCGSYEMILQSSSPGRCQGRGLYGCTFPPLLCVPTPWLHCTHRHLLLVPMACTGLAPPLYWNTGR</sequence>
<organism evidence="1 2">
    <name type="scientific">Russula earlei</name>
    <dbReference type="NCBI Taxonomy" id="71964"/>
    <lineage>
        <taxon>Eukaryota</taxon>
        <taxon>Fungi</taxon>
        <taxon>Dikarya</taxon>
        <taxon>Basidiomycota</taxon>
        <taxon>Agaricomycotina</taxon>
        <taxon>Agaricomycetes</taxon>
        <taxon>Russulales</taxon>
        <taxon>Russulaceae</taxon>
        <taxon>Russula</taxon>
    </lineage>
</organism>
<evidence type="ECO:0000313" key="2">
    <source>
        <dbReference type="Proteomes" id="UP001207468"/>
    </source>
</evidence>
<keyword evidence="2" id="KW-1185">Reference proteome</keyword>
<dbReference type="Proteomes" id="UP001207468">
    <property type="component" value="Unassembled WGS sequence"/>
</dbReference>
<name>A0ACC0U051_9AGAM</name>
<reference evidence="1" key="1">
    <citation type="submission" date="2021-03" db="EMBL/GenBank/DDBJ databases">
        <title>Evolutionary priming and transition to the ectomycorrhizal habit in an iconic lineage of mushroom-forming fungi: is preadaptation a requirement?</title>
        <authorList>
            <consortium name="DOE Joint Genome Institute"/>
            <person name="Looney B.P."/>
            <person name="Miyauchi S."/>
            <person name="Morin E."/>
            <person name="Drula E."/>
            <person name="Courty P.E."/>
            <person name="Chicoki N."/>
            <person name="Fauchery L."/>
            <person name="Kohler A."/>
            <person name="Kuo A."/>
            <person name="LaButti K."/>
            <person name="Pangilinan J."/>
            <person name="Lipzen A."/>
            <person name="Riley R."/>
            <person name="Andreopoulos W."/>
            <person name="He G."/>
            <person name="Johnson J."/>
            <person name="Barry K.W."/>
            <person name="Grigoriev I.V."/>
            <person name="Nagy L."/>
            <person name="Hibbett D."/>
            <person name="Henrissat B."/>
            <person name="Matheny P.B."/>
            <person name="Labbe J."/>
            <person name="Martin A.F."/>
        </authorList>
    </citation>
    <scope>NUCLEOTIDE SEQUENCE</scope>
    <source>
        <strain evidence="1">BPL698</strain>
    </source>
</reference>
<proteinExistence type="predicted"/>
<comment type="caution">
    <text evidence="1">The sequence shown here is derived from an EMBL/GenBank/DDBJ whole genome shotgun (WGS) entry which is preliminary data.</text>
</comment>